<dbReference type="EMBL" id="JACEIK010000590">
    <property type="protein sequence ID" value="MCD7459507.1"/>
    <property type="molecule type" value="Genomic_DNA"/>
</dbReference>
<accession>A0ABS8SKS8</accession>
<name>A0ABS8SKS8_DATST</name>
<proteinExistence type="predicted"/>
<evidence type="ECO:0000313" key="1">
    <source>
        <dbReference type="EMBL" id="MCD7459507.1"/>
    </source>
</evidence>
<reference evidence="1 2" key="1">
    <citation type="journal article" date="2021" name="BMC Genomics">
        <title>Datura genome reveals duplications of psychoactive alkaloid biosynthetic genes and high mutation rate following tissue culture.</title>
        <authorList>
            <person name="Rajewski A."/>
            <person name="Carter-House D."/>
            <person name="Stajich J."/>
            <person name="Litt A."/>
        </authorList>
    </citation>
    <scope>NUCLEOTIDE SEQUENCE [LARGE SCALE GENOMIC DNA]</scope>
    <source>
        <strain evidence="1">AR-01</strain>
    </source>
</reference>
<organism evidence="1 2">
    <name type="scientific">Datura stramonium</name>
    <name type="common">Jimsonweed</name>
    <name type="synonym">Common thornapple</name>
    <dbReference type="NCBI Taxonomy" id="4076"/>
    <lineage>
        <taxon>Eukaryota</taxon>
        <taxon>Viridiplantae</taxon>
        <taxon>Streptophyta</taxon>
        <taxon>Embryophyta</taxon>
        <taxon>Tracheophyta</taxon>
        <taxon>Spermatophyta</taxon>
        <taxon>Magnoliopsida</taxon>
        <taxon>eudicotyledons</taxon>
        <taxon>Gunneridae</taxon>
        <taxon>Pentapetalae</taxon>
        <taxon>asterids</taxon>
        <taxon>lamiids</taxon>
        <taxon>Solanales</taxon>
        <taxon>Solanaceae</taxon>
        <taxon>Solanoideae</taxon>
        <taxon>Datureae</taxon>
        <taxon>Datura</taxon>
    </lineage>
</organism>
<feature type="non-terminal residue" evidence="1">
    <location>
        <position position="1"/>
    </location>
</feature>
<evidence type="ECO:0000313" key="2">
    <source>
        <dbReference type="Proteomes" id="UP000823775"/>
    </source>
</evidence>
<gene>
    <name evidence="1" type="ORF">HAX54_041131</name>
</gene>
<protein>
    <submittedName>
        <fullName evidence="1">Uncharacterized protein</fullName>
    </submittedName>
</protein>
<sequence>NKFLANKPSGFLLDEINTNDSDNIDICNDIDCDLDMELKLRTRMNGLTVDMMSEID</sequence>
<comment type="caution">
    <text evidence="1">The sequence shown here is derived from an EMBL/GenBank/DDBJ whole genome shotgun (WGS) entry which is preliminary data.</text>
</comment>
<keyword evidence="2" id="KW-1185">Reference proteome</keyword>
<dbReference type="Proteomes" id="UP000823775">
    <property type="component" value="Unassembled WGS sequence"/>
</dbReference>